<dbReference type="AlphaFoldDB" id="A0A6P6Y9D8"/>
<dbReference type="PANTHER" id="PTHR13126:SF0">
    <property type="entry name" value="ATP SYNTHASE MITOCHONDRIAL F1 COMPLEX ASSEMBLY FACTOR 1"/>
    <property type="match status" value="1"/>
</dbReference>
<dbReference type="FunCoup" id="A0A6P6Y9D8">
    <property type="interactions" value="948"/>
</dbReference>
<comment type="similarity">
    <text evidence="2">Belongs to the ATP11 family.</text>
</comment>
<protein>
    <submittedName>
        <fullName evidence="7">ATP synthase mitochondrial F1 complex assembly factor 1-like</fullName>
    </submittedName>
</protein>
<evidence type="ECO:0000313" key="6">
    <source>
        <dbReference type="Proteomes" id="UP000515146"/>
    </source>
</evidence>
<feature type="compositionally biased region" description="Polar residues" evidence="5">
    <location>
        <begin position="43"/>
        <end position="52"/>
    </location>
</feature>
<comment type="subcellular location">
    <subcellularLocation>
        <location evidence="1">Mitochondrion</location>
    </subcellularLocation>
</comment>
<dbReference type="Proteomes" id="UP000515146">
    <property type="component" value="Unplaced"/>
</dbReference>
<feature type="region of interest" description="Disordered" evidence="5">
    <location>
        <begin position="43"/>
        <end position="72"/>
    </location>
</feature>
<proteinExistence type="inferred from homology"/>
<evidence type="ECO:0000256" key="1">
    <source>
        <dbReference type="ARBA" id="ARBA00004173"/>
    </source>
</evidence>
<accession>A0A6P6Y9D8</accession>
<dbReference type="Pfam" id="PF06644">
    <property type="entry name" value="ATP11"/>
    <property type="match status" value="1"/>
</dbReference>
<keyword evidence="3" id="KW-0809">Transit peptide</keyword>
<organism evidence="6 7">
    <name type="scientific">Dermatophagoides pteronyssinus</name>
    <name type="common">European house dust mite</name>
    <dbReference type="NCBI Taxonomy" id="6956"/>
    <lineage>
        <taxon>Eukaryota</taxon>
        <taxon>Metazoa</taxon>
        <taxon>Ecdysozoa</taxon>
        <taxon>Arthropoda</taxon>
        <taxon>Chelicerata</taxon>
        <taxon>Arachnida</taxon>
        <taxon>Acari</taxon>
        <taxon>Acariformes</taxon>
        <taxon>Sarcoptiformes</taxon>
        <taxon>Astigmata</taxon>
        <taxon>Psoroptidia</taxon>
        <taxon>Analgoidea</taxon>
        <taxon>Pyroglyphidae</taxon>
        <taxon>Dermatophagoidinae</taxon>
        <taxon>Dermatophagoides</taxon>
    </lineage>
</organism>
<sequence>MINRILLMKIMNRNLRNLQQTKSNILPLYYSLAINPNNPVNKLSTETTCSVEQRQQQQQPHQSSSKEAKSIEENPYYSKYAEKIKKAQLQSSSSSVKNEADKIKPELKQSTIVEDEKLKSEIKTIKESVSKTANLNKSKNKLDDIVKLDLLMDKTKEEIIQIWNLYHSKRDCLFAVIESSLYETFHKNLTEYPTFILPLPRNSDDTSTSSYEFFLMQFQEHCCHFTPLAAYHLHKEMAPICLSIYYYPELSESKRIVLMMGEFDSNILNIIECQGLANQLQYYYLTEDPSAKLSLHLFNKEPKSFDHMRLIRHLEDGFISRQQQINLNQPD</sequence>
<name>A0A6P6Y9D8_DERPT</name>
<dbReference type="OrthoDB" id="16535at2759"/>
<dbReference type="InParanoid" id="A0A6P6Y9D8"/>
<feature type="compositionally biased region" description="Low complexity" evidence="5">
    <location>
        <begin position="53"/>
        <end position="63"/>
    </location>
</feature>
<gene>
    <name evidence="7" type="primary">LOC113796021</name>
</gene>
<evidence type="ECO:0000256" key="2">
    <source>
        <dbReference type="ARBA" id="ARBA00009116"/>
    </source>
</evidence>
<dbReference type="GO" id="GO:0033615">
    <property type="term" value="P:mitochondrial proton-transporting ATP synthase complex assembly"/>
    <property type="evidence" value="ECO:0007669"/>
    <property type="project" value="TreeGrafter"/>
</dbReference>
<dbReference type="GO" id="GO:0005739">
    <property type="term" value="C:mitochondrion"/>
    <property type="evidence" value="ECO:0007669"/>
    <property type="project" value="UniProtKB-SubCell"/>
</dbReference>
<dbReference type="RefSeq" id="XP_027202068.1">
    <property type="nucleotide sequence ID" value="XM_027346267.1"/>
</dbReference>
<evidence type="ECO:0000256" key="3">
    <source>
        <dbReference type="ARBA" id="ARBA00022946"/>
    </source>
</evidence>
<evidence type="ECO:0000256" key="5">
    <source>
        <dbReference type="SAM" id="MobiDB-lite"/>
    </source>
</evidence>
<evidence type="ECO:0000313" key="7">
    <source>
        <dbReference type="RefSeq" id="XP_027202068.1"/>
    </source>
</evidence>
<reference evidence="7" key="1">
    <citation type="submission" date="2025-08" db="UniProtKB">
        <authorList>
            <consortium name="RefSeq"/>
        </authorList>
    </citation>
    <scope>IDENTIFICATION</scope>
    <source>
        <strain evidence="7">Airmid</strain>
    </source>
</reference>
<dbReference type="KEGG" id="dpte:113796021"/>
<keyword evidence="6" id="KW-1185">Reference proteome</keyword>
<keyword evidence="4" id="KW-0496">Mitochondrion</keyword>
<evidence type="ECO:0000256" key="4">
    <source>
        <dbReference type="ARBA" id="ARBA00023128"/>
    </source>
</evidence>
<dbReference type="OMA" id="MFYYKTD"/>
<dbReference type="PANTHER" id="PTHR13126">
    <property type="entry name" value="CHAPERONE ATP11"/>
    <property type="match status" value="1"/>
</dbReference>
<dbReference type="InterPro" id="IPR010591">
    <property type="entry name" value="ATP11"/>
</dbReference>